<reference evidence="1" key="1">
    <citation type="submission" date="2016-10" db="EMBL/GenBank/DDBJ databases">
        <authorList>
            <person name="de Groot N.N."/>
        </authorList>
    </citation>
    <scope>NUCLEOTIDE SEQUENCE</scope>
</reference>
<proteinExistence type="predicted"/>
<accession>A0A1W1EHK7</accession>
<sequence>MVAICKKCKKDIFKPNIIKRYIGNLEVYSFYKYQDISEFITSKYTIIGYRVYKELATITTKPFINKFIENIDKSIYIIGVDEHIDYGYSNVAILTHSMKTKLSTPLHSKLIAQNRVSYAGKSLEFRVNNSRNFKYIGKENIEAILVDDTITTGITLQEAYLVLQKHNVSVLFAVTLADAK</sequence>
<gene>
    <name evidence="1" type="ORF">MNB_SV-15-652</name>
</gene>
<name>A0A1W1EHK7_9ZZZZ</name>
<dbReference type="SUPFAM" id="SSF53271">
    <property type="entry name" value="PRTase-like"/>
    <property type="match status" value="1"/>
</dbReference>
<dbReference type="InterPro" id="IPR000836">
    <property type="entry name" value="PRTase_dom"/>
</dbReference>
<protein>
    <submittedName>
        <fullName evidence="1">Possible purine/pyrimidine phosphoribosyltransferase</fullName>
    </submittedName>
</protein>
<dbReference type="EMBL" id="FRYL01000004">
    <property type="protein sequence ID" value="SHO80326.1"/>
    <property type="molecule type" value="Genomic_DNA"/>
</dbReference>
<keyword evidence="1" id="KW-0328">Glycosyltransferase</keyword>
<dbReference type="CDD" id="cd06223">
    <property type="entry name" value="PRTases_typeI"/>
    <property type="match status" value="1"/>
</dbReference>
<dbReference type="GO" id="GO:0016757">
    <property type="term" value="F:glycosyltransferase activity"/>
    <property type="evidence" value="ECO:0007669"/>
    <property type="project" value="UniProtKB-KW"/>
</dbReference>
<keyword evidence="1" id="KW-0808">Transferase</keyword>
<dbReference type="AlphaFoldDB" id="A0A1W1EHK7"/>
<evidence type="ECO:0000313" key="1">
    <source>
        <dbReference type="EMBL" id="SHO80326.1"/>
    </source>
</evidence>
<organism evidence="1">
    <name type="scientific">hydrothermal vent metagenome</name>
    <dbReference type="NCBI Taxonomy" id="652676"/>
    <lineage>
        <taxon>unclassified sequences</taxon>
        <taxon>metagenomes</taxon>
        <taxon>ecological metagenomes</taxon>
    </lineage>
</organism>
<dbReference type="Gene3D" id="3.40.50.2020">
    <property type="match status" value="1"/>
</dbReference>
<dbReference type="InterPro" id="IPR029057">
    <property type="entry name" value="PRTase-like"/>
</dbReference>